<dbReference type="PROSITE" id="PS50835">
    <property type="entry name" value="IG_LIKE"/>
    <property type="match status" value="1"/>
</dbReference>
<dbReference type="AlphaFoldDB" id="A0A6A0H0U7"/>
<evidence type="ECO:0000259" key="2">
    <source>
        <dbReference type="PROSITE" id="PS50835"/>
    </source>
</evidence>
<dbReference type="InterPro" id="IPR003599">
    <property type="entry name" value="Ig_sub"/>
</dbReference>
<dbReference type="SMART" id="SM00409">
    <property type="entry name" value="IG"/>
    <property type="match status" value="1"/>
</dbReference>
<feature type="region of interest" description="Disordered" evidence="1">
    <location>
        <begin position="142"/>
        <end position="185"/>
    </location>
</feature>
<evidence type="ECO:0000313" key="3">
    <source>
        <dbReference type="EMBL" id="KAA0195336.1"/>
    </source>
</evidence>
<dbReference type="GO" id="GO:0050808">
    <property type="term" value="P:synapse organization"/>
    <property type="evidence" value="ECO:0007669"/>
    <property type="project" value="TreeGrafter"/>
</dbReference>
<reference evidence="3" key="1">
    <citation type="submission" date="2014-08" db="EMBL/GenBank/DDBJ databases">
        <authorList>
            <person name="Murali S."/>
            <person name="Richards S."/>
            <person name="Bandaranaike D."/>
            <person name="Bellair M."/>
            <person name="Blankenburg K."/>
            <person name="Chao H."/>
            <person name="Dinh H."/>
            <person name="Doddapaneni H."/>
            <person name="Dugan-Rocha S."/>
            <person name="Elkadiri S."/>
            <person name="Gnanaolivu R."/>
            <person name="Hughes D."/>
            <person name="Lee S."/>
            <person name="Li M."/>
            <person name="Ming W."/>
            <person name="Munidasa M."/>
            <person name="Muniz J."/>
            <person name="Nguyen L."/>
            <person name="Osuji N."/>
            <person name="Pu L.-L."/>
            <person name="Puazo M."/>
            <person name="Skinner E."/>
            <person name="Qu C."/>
            <person name="Quiroz J."/>
            <person name="Raj R."/>
            <person name="Weissenberger G."/>
            <person name="Xin Y."/>
            <person name="Zou X."/>
            <person name="Han Y."/>
            <person name="Worley K."/>
            <person name="Muzny D."/>
            <person name="Gibbs R."/>
        </authorList>
    </citation>
    <scope>NUCLEOTIDE SEQUENCE</scope>
    <source>
        <strain evidence="3">HAZT.00-mixed</strain>
        <tissue evidence="3">Whole organism</tissue>
    </source>
</reference>
<dbReference type="InterPro" id="IPR013783">
    <property type="entry name" value="Ig-like_fold"/>
</dbReference>
<dbReference type="PANTHER" id="PTHR23279:SF45">
    <property type="entry name" value="DEFECTIVE PROBOSCIS EXTENSION RESPONSE 12, ISOFORM C"/>
    <property type="match status" value="1"/>
</dbReference>
<dbReference type="InterPro" id="IPR003598">
    <property type="entry name" value="Ig_sub2"/>
</dbReference>
<dbReference type="SMART" id="SM00408">
    <property type="entry name" value="IGc2"/>
    <property type="match status" value="1"/>
</dbReference>
<dbReference type="Proteomes" id="UP000711488">
    <property type="component" value="Unassembled WGS sequence"/>
</dbReference>
<dbReference type="InterPro" id="IPR037448">
    <property type="entry name" value="Zig-8"/>
</dbReference>
<evidence type="ECO:0000256" key="1">
    <source>
        <dbReference type="SAM" id="MobiDB-lite"/>
    </source>
</evidence>
<reference evidence="3" key="2">
    <citation type="journal article" date="2018" name="Environ. Sci. Technol.">
        <title>The Toxicogenome of Hyalella azteca: A Model for Sediment Ecotoxicology and Evolutionary Toxicology.</title>
        <authorList>
            <person name="Poynton H.C."/>
            <person name="Hasenbein S."/>
            <person name="Benoit J.B."/>
            <person name="Sepulveda M.S."/>
            <person name="Poelchau M.F."/>
            <person name="Hughes D.S.T."/>
            <person name="Murali S.C."/>
            <person name="Chen S."/>
            <person name="Glastad K.M."/>
            <person name="Goodisman M.A.D."/>
            <person name="Werren J.H."/>
            <person name="Vineis J.H."/>
            <person name="Bowen J.L."/>
            <person name="Friedrich M."/>
            <person name="Jones J."/>
            <person name="Robertson H.M."/>
            <person name="Feyereisen R."/>
            <person name="Mechler-Hickson A."/>
            <person name="Mathers N."/>
            <person name="Lee C.E."/>
            <person name="Colbourne J.K."/>
            <person name="Biales A."/>
            <person name="Johnston J.S."/>
            <person name="Wellborn G.A."/>
            <person name="Rosendale A.J."/>
            <person name="Cridge A.G."/>
            <person name="Munoz-Torres M.C."/>
            <person name="Bain P.A."/>
            <person name="Manny A.R."/>
            <person name="Major K.M."/>
            <person name="Lambert F.N."/>
            <person name="Vulpe C.D."/>
            <person name="Tuck P."/>
            <person name="Blalock B.J."/>
            <person name="Lin Y.Y."/>
            <person name="Smith M.E."/>
            <person name="Ochoa-Acuna H."/>
            <person name="Chen M.M."/>
            <person name="Childers C.P."/>
            <person name="Qu J."/>
            <person name="Dugan S."/>
            <person name="Lee S.L."/>
            <person name="Chao H."/>
            <person name="Dinh H."/>
            <person name="Han Y."/>
            <person name="Doddapaneni H."/>
            <person name="Worley K.C."/>
            <person name="Muzny D.M."/>
            <person name="Gibbs R.A."/>
            <person name="Richards S."/>
        </authorList>
    </citation>
    <scope>NUCLEOTIDE SEQUENCE</scope>
    <source>
        <strain evidence="3">HAZT.00-mixed</strain>
        <tissue evidence="3">Whole organism</tissue>
    </source>
</reference>
<dbReference type="InterPro" id="IPR013106">
    <property type="entry name" value="Ig_V-set"/>
</dbReference>
<organism evidence="3">
    <name type="scientific">Hyalella azteca</name>
    <name type="common">Amphipod</name>
    <dbReference type="NCBI Taxonomy" id="294128"/>
    <lineage>
        <taxon>Eukaryota</taxon>
        <taxon>Metazoa</taxon>
        <taxon>Ecdysozoa</taxon>
        <taxon>Arthropoda</taxon>
        <taxon>Crustacea</taxon>
        <taxon>Multicrustacea</taxon>
        <taxon>Malacostraca</taxon>
        <taxon>Eumalacostraca</taxon>
        <taxon>Peracarida</taxon>
        <taxon>Amphipoda</taxon>
        <taxon>Senticaudata</taxon>
        <taxon>Talitrida</taxon>
        <taxon>Talitroidea</taxon>
        <taxon>Hyalellidae</taxon>
        <taxon>Hyalella</taxon>
    </lineage>
</organism>
<reference evidence="3" key="3">
    <citation type="submission" date="2019-06" db="EMBL/GenBank/DDBJ databases">
        <authorList>
            <person name="Poynton C."/>
            <person name="Hasenbein S."/>
            <person name="Benoit J.B."/>
            <person name="Sepulveda M.S."/>
            <person name="Poelchau M.F."/>
            <person name="Murali S.C."/>
            <person name="Chen S."/>
            <person name="Glastad K.M."/>
            <person name="Werren J.H."/>
            <person name="Vineis J.H."/>
            <person name="Bowen J.L."/>
            <person name="Friedrich M."/>
            <person name="Jones J."/>
            <person name="Robertson H.M."/>
            <person name="Feyereisen R."/>
            <person name="Mechler-Hickson A."/>
            <person name="Mathers N."/>
            <person name="Lee C.E."/>
            <person name="Colbourne J.K."/>
            <person name="Biales A."/>
            <person name="Johnston J.S."/>
            <person name="Wellborn G.A."/>
            <person name="Rosendale A.J."/>
            <person name="Cridge A.G."/>
            <person name="Munoz-Torres M.C."/>
            <person name="Bain P.A."/>
            <person name="Manny A.R."/>
            <person name="Major K.M."/>
            <person name="Lambert F.N."/>
            <person name="Vulpe C.D."/>
            <person name="Tuck P."/>
            <person name="Blalock B.J."/>
            <person name="Lin Y.-Y."/>
            <person name="Smith M.E."/>
            <person name="Ochoa-Acuna H."/>
            <person name="Chen M.-J.M."/>
            <person name="Childers C.P."/>
            <person name="Qu J."/>
            <person name="Dugan S."/>
            <person name="Lee S.L."/>
            <person name="Chao H."/>
            <person name="Dinh H."/>
            <person name="Han Y."/>
            <person name="Doddapaneni H."/>
            <person name="Worley K.C."/>
            <person name="Muzny D.M."/>
            <person name="Gibbs R.A."/>
            <person name="Richards S."/>
        </authorList>
    </citation>
    <scope>NUCLEOTIDE SEQUENCE</scope>
    <source>
        <strain evidence="3">HAZT.00-mixed</strain>
        <tissue evidence="3">Whole organism</tissue>
    </source>
</reference>
<dbReference type="SUPFAM" id="SSF48726">
    <property type="entry name" value="Immunoglobulin"/>
    <property type="match status" value="1"/>
</dbReference>
<protein>
    <recommendedName>
        <fullName evidence="2">Ig-like domain-containing protein</fullName>
    </recommendedName>
</protein>
<name>A0A6A0H0U7_HYAAZ</name>
<dbReference type="InterPro" id="IPR036179">
    <property type="entry name" value="Ig-like_dom_sf"/>
</dbReference>
<sequence length="348" mass="38485">MDTSRRMHHTPHGHHHHVKGHHKQSASNLHQHYASEAQSYESKYETSYSYGDDYSDDRPAELLYSDGEGSTSQYPQSGYVKSIYEPVPDDQDSMHNSHVSTKVVRPPETNQEEPPSLKYAQLEATEMMLNDAPQARTQNLISQEEASSTPEGKPGGAPPKSRVQANGLVKKHRAKSADAASGGGRWTLTYQGGPSEAALNNSVTNVTAQIGGAAFLPCRVGHLGDRQISWIRSRDWHVLTSGNDLYTPDPRFSVLHEPGTQDWTLHIKYAFPKDNGTYECQVSTGTGIISLFVNLRVVTPEAHIPGRGQYHVNRGSPIILTCIISKIITYQGTNKNFVTCQTRVFSGY</sequence>
<proteinExistence type="predicted"/>
<dbReference type="InterPro" id="IPR007110">
    <property type="entry name" value="Ig-like_dom"/>
</dbReference>
<dbReference type="EMBL" id="JQDR03009708">
    <property type="protein sequence ID" value="KAA0195336.1"/>
    <property type="molecule type" value="Genomic_DNA"/>
</dbReference>
<dbReference type="Pfam" id="PF07686">
    <property type="entry name" value="V-set"/>
    <property type="match status" value="1"/>
</dbReference>
<accession>A0A6A0H0U7</accession>
<feature type="compositionally biased region" description="Low complexity" evidence="1">
    <location>
        <begin position="39"/>
        <end position="52"/>
    </location>
</feature>
<dbReference type="Gene3D" id="2.60.40.10">
    <property type="entry name" value="Immunoglobulins"/>
    <property type="match status" value="1"/>
</dbReference>
<dbReference type="FunFam" id="2.60.40.10:FF:001061">
    <property type="entry name" value="Uncharacterized protein, isoform C"/>
    <property type="match status" value="1"/>
</dbReference>
<feature type="compositionally biased region" description="Basic residues" evidence="1">
    <location>
        <begin position="1"/>
        <end position="24"/>
    </location>
</feature>
<feature type="domain" description="Ig-like" evidence="2">
    <location>
        <begin position="194"/>
        <end position="290"/>
    </location>
</feature>
<feature type="region of interest" description="Disordered" evidence="1">
    <location>
        <begin position="1"/>
        <end position="115"/>
    </location>
</feature>
<dbReference type="PANTHER" id="PTHR23279">
    <property type="entry name" value="DEFECTIVE PROBOSCIS EXTENSION RESPONSE DPR -RELATED"/>
    <property type="match status" value="1"/>
</dbReference>
<dbReference type="GO" id="GO:0032589">
    <property type="term" value="C:neuron projection membrane"/>
    <property type="evidence" value="ECO:0007669"/>
    <property type="project" value="TreeGrafter"/>
</dbReference>
<gene>
    <name evidence="3" type="ORF">HAZT_HAZT002930</name>
</gene>
<comment type="caution">
    <text evidence="3">The sequence shown here is derived from an EMBL/GenBank/DDBJ whole genome shotgun (WGS) entry which is preliminary data.</text>
</comment>